<organism evidence="1 2">
    <name type="scientific">Saccharopolyspora cebuensis</name>
    <dbReference type="NCBI Taxonomy" id="418759"/>
    <lineage>
        <taxon>Bacteria</taxon>
        <taxon>Bacillati</taxon>
        <taxon>Actinomycetota</taxon>
        <taxon>Actinomycetes</taxon>
        <taxon>Pseudonocardiales</taxon>
        <taxon>Pseudonocardiaceae</taxon>
        <taxon>Saccharopolyspora</taxon>
    </lineage>
</organism>
<accession>A0ABV4CRG4</accession>
<feature type="non-terminal residue" evidence="1">
    <location>
        <position position="87"/>
    </location>
</feature>
<dbReference type="Gene3D" id="3.40.50.740">
    <property type="match status" value="1"/>
</dbReference>
<dbReference type="EMBL" id="JBGEHV010000154">
    <property type="protein sequence ID" value="MEY8043690.1"/>
    <property type="molecule type" value="Genomic_DNA"/>
</dbReference>
<name>A0ABV4CRG4_9PSEU</name>
<reference evidence="1 2" key="1">
    <citation type="submission" date="2024-08" db="EMBL/GenBank/DDBJ databases">
        <title>Genome mining of Saccharopolyspora cebuensis PGLac3 from Nigerian medicinal plant.</title>
        <authorList>
            <person name="Ezeobiora C.E."/>
            <person name="Igbokwe N.H."/>
            <person name="Amin D.H."/>
            <person name="Mendie U.E."/>
        </authorList>
    </citation>
    <scope>NUCLEOTIDE SEQUENCE [LARGE SCALE GENOMIC DNA]</scope>
    <source>
        <strain evidence="1 2">PGLac3</strain>
    </source>
</reference>
<gene>
    <name evidence="1" type="ORF">AB8O55_30180</name>
</gene>
<sequence length="87" mass="9512">PVRGHSNVQGDRTMGIWEKMPEEFLDARDAEFGIRSPRHHGLDTVDARRAMRDGRVRAFLGMGGNFGSATPDTAGTIEALRGCDLTV</sequence>
<protein>
    <recommendedName>
        <fullName evidence="3">Formate dehydrogenase</fullName>
    </recommendedName>
</protein>
<dbReference type="PANTHER" id="PTHR43105:SF4">
    <property type="entry name" value="PROTEIN YDEP"/>
    <property type="match status" value="1"/>
</dbReference>
<dbReference type="Proteomes" id="UP001564626">
    <property type="component" value="Unassembled WGS sequence"/>
</dbReference>
<dbReference type="InterPro" id="IPR050123">
    <property type="entry name" value="Prok_molybdopt-oxidoreductase"/>
</dbReference>
<evidence type="ECO:0008006" key="3">
    <source>
        <dbReference type="Google" id="ProtNLM"/>
    </source>
</evidence>
<keyword evidence="2" id="KW-1185">Reference proteome</keyword>
<comment type="caution">
    <text evidence="1">The sequence shown here is derived from an EMBL/GenBank/DDBJ whole genome shotgun (WGS) entry which is preliminary data.</text>
</comment>
<dbReference type="SUPFAM" id="SSF53706">
    <property type="entry name" value="Formate dehydrogenase/DMSO reductase, domains 1-3"/>
    <property type="match status" value="1"/>
</dbReference>
<evidence type="ECO:0000313" key="1">
    <source>
        <dbReference type="EMBL" id="MEY8043690.1"/>
    </source>
</evidence>
<feature type="non-terminal residue" evidence="1">
    <location>
        <position position="1"/>
    </location>
</feature>
<evidence type="ECO:0000313" key="2">
    <source>
        <dbReference type="Proteomes" id="UP001564626"/>
    </source>
</evidence>
<dbReference type="PANTHER" id="PTHR43105">
    <property type="entry name" value="RESPIRATORY NITRATE REDUCTASE"/>
    <property type="match status" value="1"/>
</dbReference>
<proteinExistence type="predicted"/>